<dbReference type="PROSITE" id="PS51471">
    <property type="entry name" value="FE2OG_OXY"/>
    <property type="match status" value="1"/>
</dbReference>
<dbReference type="GO" id="GO:0016491">
    <property type="term" value="F:oxidoreductase activity"/>
    <property type="evidence" value="ECO:0007669"/>
    <property type="project" value="UniProtKB-KW"/>
</dbReference>
<evidence type="ECO:0000313" key="5">
    <source>
        <dbReference type="EMBL" id="CAD9745219.1"/>
    </source>
</evidence>
<evidence type="ECO:0000256" key="3">
    <source>
        <dbReference type="SAM" id="SignalP"/>
    </source>
</evidence>
<feature type="signal peptide" evidence="3">
    <location>
        <begin position="1"/>
        <end position="18"/>
    </location>
</feature>
<feature type="domain" description="Fe2OG dioxygenase" evidence="4">
    <location>
        <begin position="125"/>
        <end position="235"/>
    </location>
</feature>
<reference evidence="5" key="1">
    <citation type="submission" date="2021-01" db="EMBL/GenBank/DDBJ databases">
        <authorList>
            <person name="Corre E."/>
            <person name="Pelletier E."/>
            <person name="Niang G."/>
            <person name="Scheremetjew M."/>
            <person name="Finn R."/>
            <person name="Kale V."/>
            <person name="Holt S."/>
            <person name="Cochrane G."/>
            <person name="Meng A."/>
            <person name="Brown T."/>
            <person name="Cohen L."/>
        </authorList>
    </citation>
    <scope>NUCLEOTIDE SEQUENCE</scope>
    <source>
        <strain evidence="5">CCMP622</strain>
    </source>
</reference>
<keyword evidence="1" id="KW-0408">Iron</keyword>
<feature type="chain" id="PRO_5031513499" description="Fe2OG dioxygenase domain-containing protein" evidence="3">
    <location>
        <begin position="19"/>
        <end position="371"/>
    </location>
</feature>
<organism evidence="5">
    <name type="scientific">Lotharella oceanica</name>
    <dbReference type="NCBI Taxonomy" id="641309"/>
    <lineage>
        <taxon>Eukaryota</taxon>
        <taxon>Sar</taxon>
        <taxon>Rhizaria</taxon>
        <taxon>Cercozoa</taxon>
        <taxon>Chlorarachniophyceae</taxon>
        <taxon>Lotharella</taxon>
    </lineage>
</organism>
<dbReference type="GO" id="GO:0046872">
    <property type="term" value="F:metal ion binding"/>
    <property type="evidence" value="ECO:0007669"/>
    <property type="project" value="UniProtKB-KW"/>
</dbReference>
<keyword evidence="1" id="KW-0479">Metal-binding</keyword>
<keyword evidence="3" id="KW-0732">Signal</keyword>
<keyword evidence="1" id="KW-0560">Oxidoreductase</keyword>
<accession>A0A7S2TGD6</accession>
<name>A0A7S2TGD6_9EUKA</name>
<feature type="region of interest" description="Disordered" evidence="2">
    <location>
        <begin position="17"/>
        <end position="36"/>
    </location>
</feature>
<sequence>MDFRAVLILCACATRTAGSEPSSSSLSAETEEESNSSFAIREIDGVPFETLMGMFTQEFCSEMIKQAKKETWDTTNDSVDRLPQYTIDVWDHTRVINHNLWNMLKPEIERVRQRLSERFPGQARSLDWVFIRKYGQGQRDSLQAHKDVSTLSVIVPLNSPPDYGGGELFFIRKNSTYPHDAEERVFPEGAAANTTDFFFPTLFTGGATMYDNSVYHGIRSVTRGEKYSLVLFYDMPEISGVEPVTVTFVSHRRRPCELFFIPEYDDPKLEKGLKLGDRHGSMSFVGHRFAVRDTETRVIFGIFDIAPAPAKFYLIVDEENMTEAKGLSDQCKADASTCKLDEEVIHMSPPPPFADDHPLPDNAASWGASAA</sequence>
<dbReference type="InterPro" id="IPR036208">
    <property type="entry name" value="VHL_sf"/>
</dbReference>
<evidence type="ECO:0000256" key="2">
    <source>
        <dbReference type="SAM" id="MobiDB-lite"/>
    </source>
</evidence>
<proteinExistence type="inferred from homology"/>
<dbReference type="InterPro" id="IPR005123">
    <property type="entry name" value="Oxoglu/Fe-dep_dioxygenase_dom"/>
</dbReference>
<dbReference type="Gene3D" id="2.60.120.620">
    <property type="entry name" value="q2cbj1_9rhob like domain"/>
    <property type="match status" value="1"/>
</dbReference>
<evidence type="ECO:0000256" key="1">
    <source>
        <dbReference type="RuleBase" id="RU003682"/>
    </source>
</evidence>
<comment type="similarity">
    <text evidence="1">Belongs to the iron/ascorbate-dependent oxidoreductase family.</text>
</comment>
<feature type="compositionally biased region" description="Low complexity" evidence="2">
    <location>
        <begin position="19"/>
        <end position="28"/>
    </location>
</feature>
<evidence type="ECO:0000259" key="4">
    <source>
        <dbReference type="PROSITE" id="PS51471"/>
    </source>
</evidence>
<gene>
    <name evidence="5" type="ORF">LSP00402_LOCUS685</name>
</gene>
<dbReference type="SUPFAM" id="SSF49468">
    <property type="entry name" value="VHL"/>
    <property type="match status" value="1"/>
</dbReference>
<dbReference type="EMBL" id="HBHP01001072">
    <property type="protein sequence ID" value="CAD9745219.1"/>
    <property type="molecule type" value="Transcribed_RNA"/>
</dbReference>
<dbReference type="AlphaFoldDB" id="A0A7S2TGD6"/>
<protein>
    <recommendedName>
        <fullName evidence="4">Fe2OG dioxygenase domain-containing protein</fullName>
    </recommendedName>
</protein>
<feature type="region of interest" description="Disordered" evidence="2">
    <location>
        <begin position="349"/>
        <end position="371"/>
    </location>
</feature>